<sequence length="480" mass="55308">MGPYRPEWESLAAHSIPQWFRDATFGIYFHWGPYAVPAYANEWYSRNMYVEGTDAYEHHEKEWGPRDEFGYKDFIPMFEAEEFDASAWADFCKDVGAEFVGITATHADGFLMWDSDVSEWNAAEMGPKRDVVGELAEAVRERDMKFVTSFHHDFHWWWYPHVDGWDTADPEYAGLYGEAHDKDEDPPESFFEDWQAKVMEVIDAYRPDLIYFDSGIGNDWFINHFDEYRRELVAYYYNRAEEWGKEVDFTHKQEVPLGVGIVDHERTREEDVSMQPWLTDTPLDRNSWGYVENSDYRSVDTVVTGLVDRVSKNGATMVNVGPKADGTLPKQATSRLEKIGDWLERNGEAVYGANPWWTFGEGPTDISSTEFDEASTVEYTSEDIRFTRTDEAAYALLLKWPEDSEVTIETPFGRWTSSVAGEWPIGPAPDPWPEDRYEVELVGADESLTWGGGEDGVRIELPENPPCEFAYAIRIKPSNN</sequence>
<keyword evidence="6" id="KW-0326">Glycosidase</keyword>
<evidence type="ECO:0000256" key="2">
    <source>
        <dbReference type="ARBA" id="ARBA00007951"/>
    </source>
</evidence>
<dbReference type="InterPro" id="IPR013780">
    <property type="entry name" value="Glyco_hydro_b"/>
</dbReference>
<evidence type="ECO:0000256" key="6">
    <source>
        <dbReference type="ARBA" id="ARBA00023295"/>
    </source>
</evidence>
<evidence type="ECO:0000259" key="7">
    <source>
        <dbReference type="Pfam" id="PF01120"/>
    </source>
</evidence>
<name>A0ABT2QKJ4_9EURY</name>
<evidence type="ECO:0000256" key="3">
    <source>
        <dbReference type="ARBA" id="ARBA00012662"/>
    </source>
</evidence>
<dbReference type="InterPro" id="IPR017853">
    <property type="entry name" value="GH"/>
</dbReference>
<accession>A0ABT2QKJ4</accession>
<comment type="similarity">
    <text evidence="2">Belongs to the glycosyl hydrolase 29 family.</text>
</comment>
<organism evidence="9 10">
    <name type="scientific">Natronoglomus mannanivorans</name>
    <dbReference type="NCBI Taxonomy" id="2979990"/>
    <lineage>
        <taxon>Archaea</taxon>
        <taxon>Methanobacteriati</taxon>
        <taxon>Methanobacteriota</taxon>
        <taxon>Stenosarchaea group</taxon>
        <taxon>Halobacteria</taxon>
        <taxon>Halobacteriales</taxon>
        <taxon>Natrialbaceae</taxon>
        <taxon>Natronoglomus</taxon>
    </lineage>
</organism>
<proteinExistence type="inferred from homology"/>
<dbReference type="Gene3D" id="3.20.20.80">
    <property type="entry name" value="Glycosidases"/>
    <property type="match status" value="1"/>
</dbReference>
<dbReference type="SMART" id="SM00812">
    <property type="entry name" value="Alpha_L_fucos"/>
    <property type="match status" value="1"/>
</dbReference>
<keyword evidence="4" id="KW-0732">Signal</keyword>
<dbReference type="InterPro" id="IPR016286">
    <property type="entry name" value="FUC_metazoa-typ"/>
</dbReference>
<comment type="function">
    <text evidence="1">Alpha-L-fucosidase is responsible for hydrolyzing the alpha-1,6-linked fucose joined to the reducing-end N-acetylglucosamine of the carbohydrate moieties of glycoproteins.</text>
</comment>
<dbReference type="EMBL" id="JAOPKB010000019">
    <property type="protein sequence ID" value="MCU4975456.1"/>
    <property type="molecule type" value="Genomic_DNA"/>
</dbReference>
<dbReference type="Proteomes" id="UP001320972">
    <property type="component" value="Unassembled WGS sequence"/>
</dbReference>
<evidence type="ECO:0000256" key="5">
    <source>
        <dbReference type="ARBA" id="ARBA00022801"/>
    </source>
</evidence>
<dbReference type="PANTHER" id="PTHR10030">
    <property type="entry name" value="ALPHA-L-FUCOSIDASE"/>
    <property type="match status" value="1"/>
</dbReference>
<feature type="domain" description="Alpha-L-fucosidase C-terminal" evidence="8">
    <location>
        <begin position="380"/>
        <end position="476"/>
    </location>
</feature>
<evidence type="ECO:0000256" key="4">
    <source>
        <dbReference type="ARBA" id="ARBA00022729"/>
    </source>
</evidence>
<reference evidence="9 10" key="1">
    <citation type="submission" date="2022-09" db="EMBL/GenBank/DDBJ databases">
        <title>Enrichment on poylsaccharides allowed isolation of novel metabolic and taxonomic groups of Haloarchaea.</title>
        <authorList>
            <person name="Sorokin D.Y."/>
            <person name="Elcheninov A.G."/>
            <person name="Khizhniak T.V."/>
            <person name="Kolganova T.V."/>
            <person name="Kublanov I.V."/>
        </authorList>
    </citation>
    <scope>NUCLEOTIDE SEQUENCE [LARGE SCALE GENOMIC DNA]</scope>
    <source>
        <strain evidence="9 10">AArc-m2/3/4</strain>
    </source>
</reference>
<dbReference type="PANTHER" id="PTHR10030:SF37">
    <property type="entry name" value="ALPHA-L-FUCOSIDASE-RELATED"/>
    <property type="match status" value="1"/>
</dbReference>
<feature type="domain" description="Glycoside hydrolase family 29 N-terminal" evidence="7">
    <location>
        <begin position="3"/>
        <end position="348"/>
    </location>
</feature>
<dbReference type="PRINTS" id="PR00741">
    <property type="entry name" value="GLHYDRLASE29"/>
</dbReference>
<evidence type="ECO:0000313" key="10">
    <source>
        <dbReference type="Proteomes" id="UP001320972"/>
    </source>
</evidence>
<dbReference type="Pfam" id="PF01120">
    <property type="entry name" value="Alpha_L_fucos"/>
    <property type="match status" value="1"/>
</dbReference>
<comment type="caution">
    <text evidence="9">The sequence shown here is derived from an EMBL/GenBank/DDBJ whole genome shotgun (WGS) entry which is preliminary data.</text>
</comment>
<dbReference type="PIRSF" id="PIRSF001092">
    <property type="entry name" value="Alpha-L-fucosidase"/>
    <property type="match status" value="1"/>
</dbReference>
<keyword evidence="10" id="KW-1185">Reference proteome</keyword>
<evidence type="ECO:0000259" key="8">
    <source>
        <dbReference type="Pfam" id="PF16757"/>
    </source>
</evidence>
<keyword evidence="5" id="KW-0378">Hydrolase</keyword>
<evidence type="ECO:0000313" key="9">
    <source>
        <dbReference type="EMBL" id="MCU4975456.1"/>
    </source>
</evidence>
<gene>
    <name evidence="9" type="ORF">OB955_22455</name>
</gene>
<dbReference type="InterPro" id="IPR031919">
    <property type="entry name" value="Fucosidase_C"/>
</dbReference>
<dbReference type="Gene3D" id="2.60.40.1180">
    <property type="entry name" value="Golgi alpha-mannosidase II"/>
    <property type="match status" value="1"/>
</dbReference>
<dbReference type="RefSeq" id="WP_338009173.1">
    <property type="nucleotide sequence ID" value="NZ_JAOPKB010000019.1"/>
</dbReference>
<dbReference type="InterPro" id="IPR057739">
    <property type="entry name" value="Glyco_hydro_29_N"/>
</dbReference>
<dbReference type="EC" id="3.2.1.51" evidence="3"/>
<dbReference type="Pfam" id="PF16757">
    <property type="entry name" value="Fucosidase_C"/>
    <property type="match status" value="1"/>
</dbReference>
<dbReference type="InterPro" id="IPR000933">
    <property type="entry name" value="Glyco_hydro_29"/>
</dbReference>
<protein>
    <recommendedName>
        <fullName evidence="3">alpha-L-fucosidase</fullName>
        <ecNumber evidence="3">3.2.1.51</ecNumber>
    </recommendedName>
</protein>
<dbReference type="SUPFAM" id="SSF51445">
    <property type="entry name" value="(Trans)glycosidases"/>
    <property type="match status" value="1"/>
</dbReference>
<evidence type="ECO:0000256" key="1">
    <source>
        <dbReference type="ARBA" id="ARBA00004071"/>
    </source>
</evidence>